<protein>
    <submittedName>
        <fullName evidence="1">Uncharacterized protein</fullName>
    </submittedName>
</protein>
<evidence type="ECO:0000313" key="2">
    <source>
        <dbReference type="Proteomes" id="UP000234323"/>
    </source>
</evidence>
<sequence length="123" mass="14434">LLHIADSIYNTGPGWATWQYPMERLCGMLLPLVRSMQHPYTNLQNQITMWTQFLHLQYKPDIHQKLIGTNSKKSLESHVFTTNSAEEVLYSLSRKNCMNRTEIQRLRAYYVTALNRQLSVSIF</sequence>
<dbReference type="Proteomes" id="UP000234323">
    <property type="component" value="Unassembled WGS sequence"/>
</dbReference>
<dbReference type="EMBL" id="LLXI01002258">
    <property type="protein sequence ID" value="PKY56654.1"/>
    <property type="molecule type" value="Genomic_DNA"/>
</dbReference>
<name>A0A2I1HCP6_9GLOM</name>
<reference evidence="1 2" key="1">
    <citation type="submission" date="2015-10" db="EMBL/GenBank/DDBJ databases">
        <title>Genome analyses suggest a sexual origin of heterokaryosis in a supposedly ancient asexual fungus.</title>
        <authorList>
            <person name="Ropars J."/>
            <person name="Sedzielewska K."/>
            <person name="Noel J."/>
            <person name="Charron P."/>
            <person name="Farinelli L."/>
            <person name="Marton T."/>
            <person name="Kruger M."/>
            <person name="Pelin A."/>
            <person name="Brachmann A."/>
            <person name="Corradi N."/>
        </authorList>
    </citation>
    <scope>NUCLEOTIDE SEQUENCE [LARGE SCALE GENOMIC DNA]</scope>
    <source>
        <strain evidence="1 2">A4</strain>
    </source>
</reference>
<feature type="non-terminal residue" evidence="1">
    <location>
        <position position="1"/>
    </location>
</feature>
<evidence type="ECO:0000313" key="1">
    <source>
        <dbReference type="EMBL" id="PKY56654.1"/>
    </source>
</evidence>
<dbReference type="VEuPathDB" id="FungiDB:FUN_006117"/>
<organism evidence="1 2">
    <name type="scientific">Rhizophagus irregularis</name>
    <dbReference type="NCBI Taxonomy" id="588596"/>
    <lineage>
        <taxon>Eukaryota</taxon>
        <taxon>Fungi</taxon>
        <taxon>Fungi incertae sedis</taxon>
        <taxon>Mucoromycota</taxon>
        <taxon>Glomeromycotina</taxon>
        <taxon>Glomeromycetes</taxon>
        <taxon>Glomerales</taxon>
        <taxon>Glomeraceae</taxon>
        <taxon>Rhizophagus</taxon>
    </lineage>
</organism>
<keyword evidence="2" id="KW-1185">Reference proteome</keyword>
<dbReference type="AlphaFoldDB" id="A0A2I1HCP6"/>
<dbReference type="VEuPathDB" id="FungiDB:RhiirFUN_009917"/>
<gene>
    <name evidence="1" type="ORF">RhiirA4_507781</name>
</gene>
<proteinExistence type="predicted"/>
<comment type="caution">
    <text evidence="1">The sequence shown here is derived from an EMBL/GenBank/DDBJ whole genome shotgun (WGS) entry which is preliminary data.</text>
</comment>
<dbReference type="VEuPathDB" id="FungiDB:RhiirA1_319767"/>
<accession>A0A2I1HCP6</accession>